<protein>
    <submittedName>
        <fullName evidence="1">Dihydrodipicolinate synthase family protein</fullName>
    </submittedName>
</protein>
<evidence type="ECO:0000313" key="2">
    <source>
        <dbReference type="Proteomes" id="UP000252100"/>
    </source>
</evidence>
<dbReference type="Pfam" id="PF06187">
    <property type="entry name" value="DUF993"/>
    <property type="match status" value="1"/>
</dbReference>
<dbReference type="SUPFAM" id="SSF51569">
    <property type="entry name" value="Aldolase"/>
    <property type="match status" value="1"/>
</dbReference>
<keyword evidence="2" id="KW-1185">Reference proteome</keyword>
<proteinExistence type="predicted"/>
<dbReference type="InterPro" id="IPR009334">
    <property type="entry name" value="DUF993"/>
</dbReference>
<organism evidence="1 2">
    <name type="scientific">Salicibibacter kimchii</name>
    <dbReference type="NCBI Taxonomy" id="2099786"/>
    <lineage>
        <taxon>Bacteria</taxon>
        <taxon>Bacillati</taxon>
        <taxon>Bacillota</taxon>
        <taxon>Bacilli</taxon>
        <taxon>Bacillales</taxon>
        <taxon>Bacillaceae</taxon>
        <taxon>Salicibibacter</taxon>
    </lineage>
</organism>
<dbReference type="EMBL" id="CP031092">
    <property type="protein sequence ID" value="AXF57000.1"/>
    <property type="molecule type" value="Genomic_DNA"/>
</dbReference>
<reference evidence="1 2" key="1">
    <citation type="journal article" date="2018" name="J. Microbiol.">
        <title>Salicibibacter kimchii gen. nov., sp. nov., a moderately halophilic and alkalitolerant bacterium in the family Bacillaceae, isolated from kimchi.</title>
        <authorList>
            <person name="Jang J.Y."/>
            <person name="Oh Y.J."/>
            <person name="Lim S.K."/>
            <person name="Park H.K."/>
            <person name="Lee C."/>
            <person name="Kim J.Y."/>
            <person name="Lee M.A."/>
            <person name="Choi H.J."/>
        </authorList>
    </citation>
    <scope>NUCLEOTIDE SEQUENCE [LARGE SCALE GENOMIC DNA]</scope>
    <source>
        <strain evidence="1 2">NKC1-1</strain>
    </source>
</reference>
<dbReference type="Proteomes" id="UP000252100">
    <property type="component" value="Chromosome"/>
</dbReference>
<dbReference type="Gene3D" id="3.20.20.70">
    <property type="entry name" value="Aldolase class I"/>
    <property type="match status" value="1"/>
</dbReference>
<dbReference type="AlphaFoldDB" id="A0A345C1B9"/>
<gene>
    <name evidence="1" type="ORF">DT065_13985</name>
</gene>
<dbReference type="RefSeq" id="WP_114374425.1">
    <property type="nucleotide sequence ID" value="NZ_CP031092.1"/>
</dbReference>
<dbReference type="InterPro" id="IPR013785">
    <property type="entry name" value="Aldolase_TIM"/>
</dbReference>
<dbReference type="KEGG" id="rue:DT065_13985"/>
<accession>A0A345C1B9</accession>
<sequence length="394" mass="43894">MPISIDLPQVDRSMQKYILQNPEYAKEQSSFQSKYRKAFSAAHVVADPLADVDPIQSPAIDWDATLQYRHYLWSLGLSVAEAMDTAQRGMGLQWSHAKELITRSVKEAKAVNGEIACGVGTDHLAPTPSTTIDEVIHAYEEQCAHVEAEGGKIILMASRALAASATSASDYEKVYGRILSQVSEPVILHWLGDMFDPNLQGYWGSEDLDEAMEVCLRIIRENEDKVDGIKISLLDKDKEIIMRRKLPSSVRMYTGDDFNYPELIQGDEQGFSDALLGIFDAIAPAAASALNDLDYGKVDVFREKMDKTVPLARHIFQKPTFSYKTGVVFLAYLNGHQSHFRMIGGAESARSTIHFARLFELADQGNVLTDPVMATERMKQWLVQSGVRQTEAAK</sequence>
<dbReference type="OrthoDB" id="9805272at2"/>
<evidence type="ECO:0000313" key="1">
    <source>
        <dbReference type="EMBL" id="AXF57000.1"/>
    </source>
</evidence>
<name>A0A345C1B9_9BACI</name>